<sequence length="167" mass="17303">MTTDVTSAYDGLRGAIGAQGQPLRGALDIVSIERFARASGEIDEIYYSDDAARAAGYSARPAPPLMLSSVQEWGGGPAVDALRPDGSGVGKESWLPFGGLQIMGGGQSLDVHAPLLAGTTFTAVPTLEDVTLKSGGSGELVMITITTRYMADDGQPLLTCTETLIGR</sequence>
<dbReference type="EMBL" id="CAFBPU010000022">
    <property type="protein sequence ID" value="CAB5032944.1"/>
    <property type="molecule type" value="Genomic_DNA"/>
</dbReference>
<reference evidence="2" key="1">
    <citation type="submission" date="2020-05" db="EMBL/GenBank/DDBJ databases">
        <authorList>
            <person name="Chiriac C."/>
            <person name="Salcher M."/>
            <person name="Ghai R."/>
            <person name="Kavagutti S V."/>
        </authorList>
    </citation>
    <scope>NUCLEOTIDE SEQUENCE</scope>
</reference>
<evidence type="ECO:0000259" key="1">
    <source>
        <dbReference type="Pfam" id="PF13452"/>
    </source>
</evidence>
<proteinExistence type="predicted"/>
<accession>A0A6J7RVK3</accession>
<gene>
    <name evidence="2" type="ORF">UFOPK4150_01203</name>
</gene>
<evidence type="ECO:0000313" key="2">
    <source>
        <dbReference type="EMBL" id="CAB5032944.1"/>
    </source>
</evidence>
<dbReference type="SUPFAM" id="SSF54637">
    <property type="entry name" value="Thioesterase/thiol ester dehydrase-isomerase"/>
    <property type="match status" value="1"/>
</dbReference>
<dbReference type="AlphaFoldDB" id="A0A6J7RVK3"/>
<feature type="domain" description="FAS1-like dehydratase" evidence="1">
    <location>
        <begin position="17"/>
        <end position="158"/>
    </location>
</feature>
<dbReference type="Pfam" id="PF13452">
    <property type="entry name" value="FAS1_DH_region"/>
    <property type="match status" value="1"/>
</dbReference>
<organism evidence="2">
    <name type="scientific">freshwater metagenome</name>
    <dbReference type="NCBI Taxonomy" id="449393"/>
    <lineage>
        <taxon>unclassified sequences</taxon>
        <taxon>metagenomes</taxon>
        <taxon>ecological metagenomes</taxon>
    </lineage>
</organism>
<dbReference type="Gene3D" id="3.10.129.10">
    <property type="entry name" value="Hotdog Thioesterase"/>
    <property type="match status" value="1"/>
</dbReference>
<dbReference type="InterPro" id="IPR029069">
    <property type="entry name" value="HotDog_dom_sf"/>
</dbReference>
<name>A0A6J7RVK3_9ZZZZ</name>
<dbReference type="InterPro" id="IPR039569">
    <property type="entry name" value="FAS1-like_DH_region"/>
</dbReference>
<dbReference type="CDD" id="cd03441">
    <property type="entry name" value="R_hydratase_like"/>
    <property type="match status" value="1"/>
</dbReference>
<protein>
    <submittedName>
        <fullName evidence="2">Unannotated protein</fullName>
    </submittedName>
</protein>